<evidence type="ECO:0000256" key="1">
    <source>
        <dbReference type="SAM" id="MobiDB-lite"/>
    </source>
</evidence>
<dbReference type="Gramene" id="GBG66039">
    <property type="protein sequence ID" value="GBG66039"/>
    <property type="gene ID" value="CBR_g55383"/>
</dbReference>
<gene>
    <name evidence="2" type="ORF">CBR_g55383</name>
</gene>
<protein>
    <submittedName>
        <fullName evidence="2">Uncharacterized protein</fullName>
    </submittedName>
</protein>
<keyword evidence="3" id="KW-1185">Reference proteome</keyword>
<reference evidence="2 3" key="1">
    <citation type="journal article" date="2018" name="Cell">
        <title>The Chara Genome: Secondary Complexity and Implications for Plant Terrestrialization.</title>
        <authorList>
            <person name="Nishiyama T."/>
            <person name="Sakayama H."/>
            <person name="Vries J.D."/>
            <person name="Buschmann H."/>
            <person name="Saint-Marcoux D."/>
            <person name="Ullrich K.K."/>
            <person name="Haas F.B."/>
            <person name="Vanderstraeten L."/>
            <person name="Becker D."/>
            <person name="Lang D."/>
            <person name="Vosolsobe S."/>
            <person name="Rombauts S."/>
            <person name="Wilhelmsson P.K.I."/>
            <person name="Janitza P."/>
            <person name="Kern R."/>
            <person name="Heyl A."/>
            <person name="Rumpler F."/>
            <person name="Villalobos L.I.A.C."/>
            <person name="Clay J.M."/>
            <person name="Skokan R."/>
            <person name="Toyoda A."/>
            <person name="Suzuki Y."/>
            <person name="Kagoshima H."/>
            <person name="Schijlen E."/>
            <person name="Tajeshwar N."/>
            <person name="Catarino B."/>
            <person name="Hetherington A.J."/>
            <person name="Saltykova A."/>
            <person name="Bonnot C."/>
            <person name="Breuninger H."/>
            <person name="Symeonidi A."/>
            <person name="Radhakrishnan G.V."/>
            <person name="Van Nieuwerburgh F."/>
            <person name="Deforce D."/>
            <person name="Chang C."/>
            <person name="Karol K.G."/>
            <person name="Hedrich R."/>
            <person name="Ulvskov P."/>
            <person name="Glockner G."/>
            <person name="Delwiche C.F."/>
            <person name="Petrasek J."/>
            <person name="Van de Peer Y."/>
            <person name="Friml J."/>
            <person name="Beilby M."/>
            <person name="Dolan L."/>
            <person name="Kohara Y."/>
            <person name="Sugano S."/>
            <person name="Fujiyama A."/>
            <person name="Delaux P.-M."/>
            <person name="Quint M."/>
            <person name="TheiBen G."/>
            <person name="Hagemann M."/>
            <person name="Harholt J."/>
            <person name="Dunand C."/>
            <person name="Zachgo S."/>
            <person name="Langdale J."/>
            <person name="Maumus F."/>
            <person name="Straeten D.V.D."/>
            <person name="Gould S.B."/>
            <person name="Rensing S.A."/>
        </authorList>
    </citation>
    <scope>NUCLEOTIDE SEQUENCE [LARGE SCALE GENOMIC DNA]</scope>
    <source>
        <strain evidence="2 3">S276</strain>
    </source>
</reference>
<proteinExistence type="predicted"/>
<feature type="compositionally biased region" description="Acidic residues" evidence="1">
    <location>
        <begin position="45"/>
        <end position="63"/>
    </location>
</feature>
<comment type="caution">
    <text evidence="2">The sequence shown here is derived from an EMBL/GenBank/DDBJ whole genome shotgun (WGS) entry which is preliminary data.</text>
</comment>
<dbReference type="Proteomes" id="UP000265515">
    <property type="component" value="Unassembled WGS sequence"/>
</dbReference>
<feature type="region of interest" description="Disordered" evidence="1">
    <location>
        <begin position="39"/>
        <end position="63"/>
    </location>
</feature>
<name>A0A388K7N7_CHABU</name>
<evidence type="ECO:0000313" key="2">
    <source>
        <dbReference type="EMBL" id="GBG66039.1"/>
    </source>
</evidence>
<organism evidence="2 3">
    <name type="scientific">Chara braunii</name>
    <name type="common">Braun's stonewort</name>
    <dbReference type="NCBI Taxonomy" id="69332"/>
    <lineage>
        <taxon>Eukaryota</taxon>
        <taxon>Viridiplantae</taxon>
        <taxon>Streptophyta</taxon>
        <taxon>Charophyceae</taxon>
        <taxon>Charales</taxon>
        <taxon>Characeae</taxon>
        <taxon>Chara</taxon>
    </lineage>
</organism>
<dbReference type="EMBL" id="BFEA01000069">
    <property type="protein sequence ID" value="GBG66039.1"/>
    <property type="molecule type" value="Genomic_DNA"/>
</dbReference>
<accession>A0A388K7N7</accession>
<sequence>MSGEKYTVRRSVKVGGRNDHSFSGRRRWKTLKRLRRSVAPVRSADDDDVDDDDEAAAAAEEEEAGMRKVMVTMSFYV</sequence>
<dbReference type="AlphaFoldDB" id="A0A388K7N7"/>
<evidence type="ECO:0000313" key="3">
    <source>
        <dbReference type="Proteomes" id="UP000265515"/>
    </source>
</evidence>